<evidence type="ECO:0000256" key="1">
    <source>
        <dbReference type="SAM" id="Phobius"/>
    </source>
</evidence>
<organism evidence="3 4">
    <name type="scientific">Corynebacterium intestinale</name>
    <dbReference type="NCBI Taxonomy" id="2943492"/>
    <lineage>
        <taxon>Bacteria</taxon>
        <taxon>Bacillati</taxon>
        <taxon>Actinomycetota</taxon>
        <taxon>Actinomycetes</taxon>
        <taxon>Mycobacteriales</taxon>
        <taxon>Corynebacteriaceae</taxon>
        <taxon>Corynebacterium</taxon>
    </lineage>
</organism>
<keyword evidence="1" id="KW-0812">Transmembrane</keyword>
<accession>A0ABT0T705</accession>
<evidence type="ECO:0000313" key="4">
    <source>
        <dbReference type="Proteomes" id="UP001203579"/>
    </source>
</evidence>
<sequence length="299" mass="31231">MSKLTIRTVTMPLAATLTAAALAFAPAAAFAGDLAQVVSSNEEVAAPGTAATIDHGHVDLGLLLSEGKAEFLARDDSAETPVWRQPEDVVFQVGDNALLTLPEDKAFSFVGAEPGSQVWVVPQTEQADVPWLGWNTQAPSLADNVERGVTMEFLGHQGPGEFSLFLQNGGFEEPQLLWSTATGDSEGFWVDLGTHTHANWVFTEPGIHQIRVRMSGEGAGESAGKEVAAEATLTFAVGDDADVAQAQAVEWDPNAESSATSGSMSASVPTWILVLAGVGVLVLIGAIIAVVRAKGGRRG</sequence>
<keyword evidence="1" id="KW-0472">Membrane</keyword>
<keyword evidence="1" id="KW-1133">Transmembrane helix</keyword>
<keyword evidence="4" id="KW-1185">Reference proteome</keyword>
<dbReference type="NCBIfam" id="TIGR03769">
    <property type="entry name" value="P_ac_wall_RPT"/>
    <property type="match status" value="1"/>
</dbReference>
<gene>
    <name evidence="3" type="ORF">M5J06_01815</name>
</gene>
<feature type="signal peptide" evidence="2">
    <location>
        <begin position="1"/>
        <end position="31"/>
    </location>
</feature>
<proteinExistence type="predicted"/>
<feature type="chain" id="PRO_5046388203" evidence="2">
    <location>
        <begin position="32"/>
        <end position="299"/>
    </location>
</feature>
<reference evidence="3 4" key="1">
    <citation type="submission" date="2022-05" db="EMBL/GenBank/DDBJ databases">
        <title>Corynebacterium sp. B5-R-101 sp. nov., isolated from human feces.</title>
        <authorList>
            <person name="Shamsuzzaman M."/>
            <person name="Dahal R.H."/>
        </authorList>
    </citation>
    <scope>NUCLEOTIDE SEQUENCE [LARGE SCALE GENOMIC DNA]</scope>
    <source>
        <strain evidence="3 4">B5-R-101</strain>
    </source>
</reference>
<dbReference type="Proteomes" id="UP001203579">
    <property type="component" value="Unassembled WGS sequence"/>
</dbReference>
<evidence type="ECO:0000256" key="2">
    <source>
        <dbReference type="SAM" id="SignalP"/>
    </source>
</evidence>
<dbReference type="EMBL" id="JAMKFF010000001">
    <property type="protein sequence ID" value="MCL8492881.1"/>
    <property type="molecule type" value="Genomic_DNA"/>
</dbReference>
<keyword evidence="2" id="KW-0732">Signal</keyword>
<dbReference type="InterPro" id="IPR022435">
    <property type="entry name" value="Surface-anchored_actinobac"/>
</dbReference>
<dbReference type="NCBIfam" id="NF038134">
    <property type="entry name" value="choice_anch_M"/>
    <property type="match status" value="1"/>
</dbReference>
<dbReference type="RefSeq" id="WP_250223817.1">
    <property type="nucleotide sequence ID" value="NZ_JAMFTR010000001.1"/>
</dbReference>
<evidence type="ECO:0000313" key="3">
    <source>
        <dbReference type="EMBL" id="MCL8492881.1"/>
    </source>
</evidence>
<name>A0ABT0T705_9CORY</name>
<comment type="caution">
    <text evidence="3">The sequence shown here is derived from an EMBL/GenBank/DDBJ whole genome shotgun (WGS) entry which is preliminary data.</text>
</comment>
<feature type="transmembrane region" description="Helical" evidence="1">
    <location>
        <begin position="271"/>
        <end position="291"/>
    </location>
</feature>
<protein>
    <submittedName>
        <fullName evidence="3">Choice-of-anchor M domain-containing protein</fullName>
    </submittedName>
</protein>